<dbReference type="Gene3D" id="3.40.50.720">
    <property type="entry name" value="NAD(P)-binding Rossmann-like Domain"/>
    <property type="match status" value="1"/>
</dbReference>
<accession>A0ABX5BCN4</accession>
<dbReference type="InterPro" id="IPR009081">
    <property type="entry name" value="PP-bd_ACP"/>
</dbReference>
<dbReference type="InterPro" id="IPR010080">
    <property type="entry name" value="Thioester_reductase-like_dom"/>
</dbReference>
<evidence type="ECO:0000313" key="5">
    <source>
        <dbReference type="Proteomes" id="UP001429100"/>
    </source>
</evidence>
<dbReference type="PANTHER" id="PTHR44845">
    <property type="entry name" value="CARRIER DOMAIN-CONTAINING PROTEIN"/>
    <property type="match status" value="1"/>
</dbReference>
<evidence type="ECO:0000313" key="4">
    <source>
        <dbReference type="EMBL" id="PPS93785.1"/>
    </source>
</evidence>
<dbReference type="Pfam" id="PF00550">
    <property type="entry name" value="PP-binding"/>
    <property type="match status" value="1"/>
</dbReference>
<protein>
    <recommendedName>
        <fullName evidence="3">Carrier domain-containing protein</fullName>
    </recommendedName>
</protein>
<dbReference type="InterPro" id="IPR020806">
    <property type="entry name" value="PKS_PP-bd"/>
</dbReference>
<evidence type="ECO:0000259" key="3">
    <source>
        <dbReference type="PROSITE" id="PS50075"/>
    </source>
</evidence>
<organism evidence="4 5">
    <name type="scientific">Cryptosporidium hominis</name>
    <dbReference type="NCBI Taxonomy" id="237895"/>
    <lineage>
        <taxon>Eukaryota</taxon>
        <taxon>Sar</taxon>
        <taxon>Alveolata</taxon>
        <taxon>Apicomplexa</taxon>
        <taxon>Conoidasida</taxon>
        <taxon>Coccidia</taxon>
        <taxon>Eucoccidiorida</taxon>
        <taxon>Eimeriorina</taxon>
        <taxon>Cryptosporidiidae</taxon>
        <taxon>Cryptosporidium</taxon>
    </lineage>
</organism>
<dbReference type="InterPro" id="IPR013120">
    <property type="entry name" value="FAR_NAD-bd"/>
</dbReference>
<evidence type="ECO:0000256" key="1">
    <source>
        <dbReference type="ARBA" id="ARBA00022450"/>
    </source>
</evidence>
<keyword evidence="5" id="KW-1185">Reference proteome</keyword>
<keyword evidence="2" id="KW-0597">Phosphoprotein</keyword>
<dbReference type="PROSITE" id="PS50075">
    <property type="entry name" value="CARRIER"/>
    <property type="match status" value="1"/>
</dbReference>
<dbReference type="PANTHER" id="PTHR44845:SF6">
    <property type="entry name" value="BETA-ALANINE-ACTIVATING ENZYME"/>
    <property type="match status" value="1"/>
</dbReference>
<dbReference type="EMBL" id="JTAI01000031">
    <property type="protein sequence ID" value="PPS93785.1"/>
    <property type="molecule type" value="Genomic_DNA"/>
</dbReference>
<dbReference type="Proteomes" id="UP001429100">
    <property type="component" value="Unassembled WGS sequence"/>
</dbReference>
<proteinExistence type="predicted"/>
<dbReference type="CDD" id="cd05235">
    <property type="entry name" value="SDR_e1"/>
    <property type="match status" value="1"/>
</dbReference>
<dbReference type="SMART" id="SM00823">
    <property type="entry name" value="PKS_PP"/>
    <property type="match status" value="1"/>
</dbReference>
<dbReference type="Gene3D" id="1.10.1200.10">
    <property type="entry name" value="ACP-like"/>
    <property type="match status" value="1"/>
</dbReference>
<dbReference type="Pfam" id="PF07993">
    <property type="entry name" value="NAD_binding_4"/>
    <property type="match status" value="1"/>
</dbReference>
<reference evidence="4 5" key="2">
    <citation type="submission" date="2017-10" db="EMBL/GenBank/DDBJ databases">
        <title>Consistent, comparative and evidence-based genome annotation and re-annotation for the closely-related species, Cryptosporidium parvum, C. hominis and C. tyzzeri.</title>
        <authorList>
            <person name="Baptista R.P."/>
            <person name="Li Y."/>
            <person name="Sateriale A."/>
            <person name="Striepen B."/>
            <person name="Kissinger J.C."/>
        </authorList>
    </citation>
    <scope>NUCLEOTIDE SEQUENCE [LARGE SCALE GENOMIC DNA]</scope>
    <source>
        <strain evidence="4">30976</strain>
    </source>
</reference>
<feature type="domain" description="Carrier" evidence="3">
    <location>
        <begin position="81"/>
        <end position="157"/>
    </location>
</feature>
<evidence type="ECO:0000256" key="2">
    <source>
        <dbReference type="ARBA" id="ARBA00022553"/>
    </source>
</evidence>
<reference evidence="4 5" key="1">
    <citation type="submission" date="2014-11" db="EMBL/GenBank/DDBJ databases">
        <title>Comparative genomic analysis of Cryptosporidium hominis reveals occurrence of genetic recombination in virulent subtypes.</title>
        <authorList>
            <person name="Guo Y."/>
            <person name="Tang K."/>
            <person name="Frace M."/>
            <person name="Li N."/>
            <person name="Roellig D.M."/>
            <person name="Sammons S."/>
            <person name="Knipe K."/>
            <person name="Rowe L."/>
            <person name="Feng Y."/>
            <person name="Xiao L."/>
        </authorList>
    </citation>
    <scope>NUCLEOTIDE SEQUENCE [LARGE SCALE GENOMIC DNA]</scope>
    <source>
        <strain evidence="4">30976</strain>
    </source>
</reference>
<sequence length="1025" mass="117592">MAANLKQHLEKVGMYGISNELGIRVLNDILCFVSKSSPVIGCQSLKWDTFMRRYNTIPTFLSEVDYSSQGRSQGRVDISKLSDEELVVVIAQVAQQCASSPTLPSPDTVLLDLGLDSLGAVEFRNSVLEMTGVKLPQTLVFENPTIYAISMYVRDQNSGNSTKSDSKKHSQASNEQGKITIEQWLLSSLKQSERYILYAEAFEKKYQTISNLITETDIISALEELGVENNQDYDLLYVSWNELISSEEENSKKQNDSNNKKLEQELIFDPIADVEEIRNSMKLNLDGILTTTDPSEFKTALLTGVTGFVGRILLVKLIEEFKNMQIVCLVRASSPEKGLERIINVCEEAEVWNPTYASRIIVECGNFEEEYLGLSEERYYELCKEIDVVYHIGGDVNLLSNYKRLRKANTLSLVGIINFCTTIKLKHLHFSSTLGQFPAFFAVFTREFENAVVKETEGPSTREMSRVFPPTRQGYPWSKWAAEQILETAHQQGLPLSIYRLPNTYIASDTGYTNKTDYATALLIASILEGMFPIGSSTAPLTPVNTICEIIISASKKKERKHWRYNLLDTRILGKKHVEAWASQLGLGNYKGVAIDEFFSAIKSRGPESPIFKFVPLMQYWRHYWFDNTERTQPFPVDTSNVSEDMPEISWPPLETTFQNSFLYCAKRGYFPSNSSSISFTPIKCYSDALNEIKAELSLRNVNFNQNKYDFICRKMQKNADSIYDSLKKVSLNFCAKYSYYILLKQSIVNQYILQESLNDSILEKFKMMDCYFITGTSFEEILELRRIIRKLLNNYNELKFVDITCPYLPTKNSRRLILEQLKIATSILPLKRFEAMDLDEILTDDSILLEMFMFAPFTLPLIYGKECFEEYKNKITGCSEVMEAYSSFKNYIIQTLIKNNYNTEYPIIFSSPFHLPFVKEILQIFENSKVIVVDNKPDNSTIQGKLSMVKSLKSKYTNLDVSEEENSEIYLLDILEEMKHRFAINEPSIDKNRLIYLKDFGEIHNEKISVQLQDFCFTSIDSRF</sequence>
<dbReference type="InterPro" id="IPR036291">
    <property type="entry name" value="NAD(P)-bd_dom_sf"/>
</dbReference>
<name>A0ABX5BCN4_CRYHO</name>
<gene>
    <name evidence="4" type="ORF">GY17_00002441</name>
</gene>
<dbReference type="SUPFAM" id="SSF51735">
    <property type="entry name" value="NAD(P)-binding Rossmann-fold domains"/>
    <property type="match status" value="1"/>
</dbReference>
<comment type="caution">
    <text evidence="4">The sequence shown here is derived from an EMBL/GenBank/DDBJ whole genome shotgun (WGS) entry which is preliminary data.</text>
</comment>
<dbReference type="InterPro" id="IPR036736">
    <property type="entry name" value="ACP-like_sf"/>
</dbReference>
<keyword evidence="1" id="KW-0596">Phosphopantetheine</keyword>
<dbReference type="SUPFAM" id="SSF47336">
    <property type="entry name" value="ACP-like"/>
    <property type="match status" value="1"/>
</dbReference>